<dbReference type="Gene3D" id="3.40.190.10">
    <property type="entry name" value="Periplasmic binding protein-like II"/>
    <property type="match status" value="1"/>
</dbReference>
<sequence length="516" mass="57856">MKKMLLFFILIAMLVLQACSTKNIQNEHVEKEIENADSELIILKASDATNLDPHFVTDMPSTNVVHGKVYETLVAFDKDRKIVPLLAKSWEQTDELTWTFILNEGIHFHDGTDFNAKAVKTTLDRLLDPALGSPQWEKVSMIKEVLAEDDYTVVIKLKEPYAPLLAILASHEGSMISAKAVTKGSDQLATHPVGTGPFIFDSWEKGKEIKLKTNAAYWGNLPKYGGVTFKIVPDDMTRLKMVEKGEAHIAEQVAVANIDYINNSPTLNLFRAESLAVEFIGFNVEDALLKDVQVRRAISHAINREAIIHEVYHDTGTLANSSISPKVIGYSTETKAYDYDVEEAKTLLRAAGIKEGTHIKFLVNDRTERIQIAKAIQAQLKEIGLEMDIQIIDSGDFVSEVLKGQHQLFIRAWGNATGDADYNQYNLFHSSAIGVAGNHFNYSNPEVDALIEKGRAISYQVTRNSIYKEVMQKELDDAVYVPLRNDEHLAAYHNMVQAFWLDSANFTMIRNIQIAK</sequence>
<dbReference type="InterPro" id="IPR030678">
    <property type="entry name" value="Peptide/Ni-bd"/>
</dbReference>
<feature type="domain" description="Solute-binding protein family 5" evidence="5">
    <location>
        <begin position="81"/>
        <end position="432"/>
    </location>
</feature>
<dbReference type="SUPFAM" id="SSF53850">
    <property type="entry name" value="Periplasmic binding protein-like II"/>
    <property type="match status" value="1"/>
</dbReference>
<dbReference type="PIRSF" id="PIRSF002741">
    <property type="entry name" value="MppA"/>
    <property type="match status" value="1"/>
</dbReference>
<dbReference type="Gene3D" id="3.10.105.10">
    <property type="entry name" value="Dipeptide-binding Protein, Domain 3"/>
    <property type="match status" value="1"/>
</dbReference>
<dbReference type="PANTHER" id="PTHR30290:SF9">
    <property type="entry name" value="OLIGOPEPTIDE-BINDING PROTEIN APPA"/>
    <property type="match status" value="1"/>
</dbReference>
<evidence type="ECO:0000256" key="2">
    <source>
        <dbReference type="ARBA" id="ARBA00022448"/>
    </source>
</evidence>
<dbReference type="Proteomes" id="UP001065593">
    <property type="component" value="Unassembled WGS sequence"/>
</dbReference>
<name>A0ABQ5NJC8_9BACI</name>
<protein>
    <submittedName>
        <fullName evidence="6">Glutathione ABC transporter substrate-binding protein</fullName>
    </submittedName>
</protein>
<keyword evidence="3 4" id="KW-0732">Signal</keyword>
<evidence type="ECO:0000313" key="6">
    <source>
        <dbReference type="EMBL" id="GLC88177.1"/>
    </source>
</evidence>
<feature type="signal peptide" evidence="4">
    <location>
        <begin position="1"/>
        <end position="18"/>
    </location>
</feature>
<evidence type="ECO:0000256" key="1">
    <source>
        <dbReference type="ARBA" id="ARBA00005695"/>
    </source>
</evidence>
<evidence type="ECO:0000256" key="4">
    <source>
        <dbReference type="SAM" id="SignalP"/>
    </source>
</evidence>
<dbReference type="Pfam" id="PF00496">
    <property type="entry name" value="SBP_bac_5"/>
    <property type="match status" value="1"/>
</dbReference>
<proteinExistence type="inferred from homology"/>
<gene>
    <name evidence="6" type="primary">oppA_4</name>
    <name evidence="6" type="ORF">LYSBPC_13040</name>
</gene>
<comment type="caution">
    <text evidence="6">The sequence shown here is derived from an EMBL/GenBank/DDBJ whole genome shotgun (WGS) entry which is preliminary data.</text>
</comment>
<dbReference type="RefSeq" id="WP_264987941.1">
    <property type="nucleotide sequence ID" value="NZ_BRZA01000002.1"/>
</dbReference>
<dbReference type="InterPro" id="IPR000914">
    <property type="entry name" value="SBP_5_dom"/>
</dbReference>
<keyword evidence="7" id="KW-1185">Reference proteome</keyword>
<keyword evidence="2" id="KW-0813">Transport</keyword>
<comment type="similarity">
    <text evidence="1">Belongs to the bacterial solute-binding protein 5 family.</text>
</comment>
<organism evidence="6 7">
    <name type="scientific">Lysinibacillus piscis</name>
    <dbReference type="NCBI Taxonomy" id="2518931"/>
    <lineage>
        <taxon>Bacteria</taxon>
        <taxon>Bacillati</taxon>
        <taxon>Bacillota</taxon>
        <taxon>Bacilli</taxon>
        <taxon>Bacillales</taxon>
        <taxon>Bacillaceae</taxon>
        <taxon>Lysinibacillus</taxon>
    </lineage>
</organism>
<dbReference type="EMBL" id="BRZA01000002">
    <property type="protein sequence ID" value="GLC88177.1"/>
    <property type="molecule type" value="Genomic_DNA"/>
</dbReference>
<evidence type="ECO:0000256" key="3">
    <source>
        <dbReference type="ARBA" id="ARBA00022729"/>
    </source>
</evidence>
<dbReference type="InterPro" id="IPR039424">
    <property type="entry name" value="SBP_5"/>
</dbReference>
<dbReference type="Gene3D" id="3.90.76.10">
    <property type="entry name" value="Dipeptide-binding Protein, Domain 1"/>
    <property type="match status" value="1"/>
</dbReference>
<evidence type="ECO:0000259" key="5">
    <source>
        <dbReference type="Pfam" id="PF00496"/>
    </source>
</evidence>
<dbReference type="PANTHER" id="PTHR30290">
    <property type="entry name" value="PERIPLASMIC BINDING COMPONENT OF ABC TRANSPORTER"/>
    <property type="match status" value="1"/>
</dbReference>
<feature type="chain" id="PRO_5045165928" evidence="4">
    <location>
        <begin position="19"/>
        <end position="516"/>
    </location>
</feature>
<dbReference type="PROSITE" id="PS51257">
    <property type="entry name" value="PROKAR_LIPOPROTEIN"/>
    <property type="match status" value="1"/>
</dbReference>
<reference evidence="6" key="1">
    <citation type="submission" date="2022-08" db="EMBL/GenBank/DDBJ databases">
        <title>Draft genome sequence of Lysinibacillus sp. strain KH24.</title>
        <authorList>
            <person name="Kanbe H."/>
            <person name="Itoh H."/>
        </authorList>
    </citation>
    <scope>NUCLEOTIDE SEQUENCE</scope>
    <source>
        <strain evidence="6">KH24</strain>
    </source>
</reference>
<accession>A0ABQ5NJC8</accession>
<dbReference type="CDD" id="cd08499">
    <property type="entry name" value="PBP2_Ylib_like"/>
    <property type="match status" value="1"/>
</dbReference>
<evidence type="ECO:0000313" key="7">
    <source>
        <dbReference type="Proteomes" id="UP001065593"/>
    </source>
</evidence>